<organism evidence="1 2">
    <name type="scientific">Pseudomonas abietaniphila</name>
    <dbReference type="NCBI Taxonomy" id="89065"/>
    <lineage>
        <taxon>Bacteria</taxon>
        <taxon>Pseudomonadati</taxon>
        <taxon>Pseudomonadota</taxon>
        <taxon>Gammaproteobacteria</taxon>
        <taxon>Pseudomonadales</taxon>
        <taxon>Pseudomonadaceae</taxon>
        <taxon>Pseudomonas</taxon>
    </lineage>
</organism>
<reference evidence="2" key="1">
    <citation type="submission" date="2016-10" db="EMBL/GenBank/DDBJ databases">
        <authorList>
            <person name="Varghese N."/>
            <person name="Submissions S."/>
        </authorList>
    </citation>
    <scope>NUCLEOTIDE SEQUENCE [LARGE SCALE GENOMIC DNA]</scope>
    <source>
        <strain evidence="2">ATCC 700689</strain>
    </source>
</reference>
<proteinExistence type="predicted"/>
<name>A0A1G8M6N8_9PSED</name>
<evidence type="ECO:0000313" key="1">
    <source>
        <dbReference type="EMBL" id="SDI63594.1"/>
    </source>
</evidence>
<dbReference type="RefSeq" id="WP_167362101.1">
    <property type="nucleotide sequence ID" value="NZ_FNCO01000015.1"/>
</dbReference>
<keyword evidence="2" id="KW-1185">Reference proteome</keyword>
<protein>
    <submittedName>
        <fullName evidence="1">Uncharacterized protein</fullName>
    </submittedName>
</protein>
<dbReference type="AlphaFoldDB" id="A0A1G8M6N8"/>
<sequence length="50" mass="5348">MTTPLDLPKHGAVLFAKDLPRVAASRATAILSTVHRANELLSQAHATISR</sequence>
<evidence type="ECO:0000313" key="2">
    <source>
        <dbReference type="Proteomes" id="UP000182894"/>
    </source>
</evidence>
<dbReference type="Proteomes" id="UP000182894">
    <property type="component" value="Unassembled WGS sequence"/>
</dbReference>
<gene>
    <name evidence="1" type="ORF">SAMN05216605_11599</name>
</gene>
<accession>A0A1G8M6N8</accession>
<dbReference type="EMBL" id="FNCO01000015">
    <property type="protein sequence ID" value="SDI63594.1"/>
    <property type="molecule type" value="Genomic_DNA"/>
</dbReference>